<keyword evidence="1" id="KW-0812">Transmembrane</keyword>
<comment type="caution">
    <text evidence="2">The sequence shown here is derived from an EMBL/GenBank/DDBJ whole genome shotgun (WGS) entry which is preliminary data.</text>
</comment>
<evidence type="ECO:0008006" key="4">
    <source>
        <dbReference type="Google" id="ProtNLM"/>
    </source>
</evidence>
<evidence type="ECO:0000313" key="3">
    <source>
        <dbReference type="Proteomes" id="UP001178507"/>
    </source>
</evidence>
<protein>
    <recommendedName>
        <fullName evidence="4">PDZ domain-containing protein</fullName>
    </recommendedName>
</protein>
<feature type="transmembrane region" description="Helical" evidence="1">
    <location>
        <begin position="342"/>
        <end position="363"/>
    </location>
</feature>
<organism evidence="2 3">
    <name type="scientific">Effrenium voratum</name>
    <dbReference type="NCBI Taxonomy" id="2562239"/>
    <lineage>
        <taxon>Eukaryota</taxon>
        <taxon>Sar</taxon>
        <taxon>Alveolata</taxon>
        <taxon>Dinophyceae</taxon>
        <taxon>Suessiales</taxon>
        <taxon>Symbiodiniaceae</taxon>
        <taxon>Effrenium</taxon>
    </lineage>
</organism>
<evidence type="ECO:0000256" key="1">
    <source>
        <dbReference type="SAM" id="Phobius"/>
    </source>
</evidence>
<dbReference type="EMBL" id="CAUJNA010003709">
    <property type="protein sequence ID" value="CAJ1408227.1"/>
    <property type="molecule type" value="Genomic_DNA"/>
</dbReference>
<dbReference type="AlphaFoldDB" id="A0AA36JL38"/>
<gene>
    <name evidence="2" type="ORF">EVOR1521_LOCUS29720</name>
</gene>
<keyword evidence="1" id="KW-0472">Membrane</keyword>
<dbReference type="Proteomes" id="UP001178507">
    <property type="component" value="Unassembled WGS sequence"/>
</dbReference>
<dbReference type="InterPro" id="IPR036034">
    <property type="entry name" value="PDZ_sf"/>
</dbReference>
<dbReference type="SUPFAM" id="SSF50156">
    <property type="entry name" value="PDZ domain-like"/>
    <property type="match status" value="1"/>
</dbReference>
<evidence type="ECO:0000313" key="2">
    <source>
        <dbReference type="EMBL" id="CAJ1408227.1"/>
    </source>
</evidence>
<feature type="transmembrane region" description="Helical" evidence="1">
    <location>
        <begin position="286"/>
        <end position="306"/>
    </location>
</feature>
<keyword evidence="1" id="KW-1133">Transmembrane helix</keyword>
<dbReference type="Gene3D" id="2.30.42.10">
    <property type="match status" value="1"/>
</dbReference>
<feature type="transmembrane region" description="Helical" evidence="1">
    <location>
        <begin position="244"/>
        <end position="265"/>
    </location>
</feature>
<accession>A0AA36JL38</accession>
<proteinExistence type="predicted"/>
<name>A0AA36JL38_9DINO</name>
<keyword evidence="3" id="KW-1185">Reference proteome</keyword>
<sequence>MGTLIMAALGMMGTFGAFFASLSKMLSDPIFKGQIKLYVARRIVDRMKAALGVSGGGGGNPLVKIVDKFRFKRVTLVIRKQDVCSYLHYFESKDLGFVFRVDRDRTVHVAGVRPGSPAARLGISHSWRLLVINGKHVRADTDVQDQMTSCSLPIYCLFRAPRTEKDEEEAELDSSDAKELSASGMRLITMSLGIMQSFNGIKKIDLEWPDELFTKVMAVLGNFTFNFDFFKAECSVSSPFWQTWLGFTVAPYVMMMPITFSYIVVRYLSFRESRGDPQYRDVQSWLLQNAWGRAMLTILLLFIQMMHMSKLSSPFQCKSLKDGSSVMLESQDIRCSLTDESYFLIFSVACFFWVLFATGFATLRTCASTGATTGRLVPRPETASQSMWRRWR</sequence>
<reference evidence="2" key="1">
    <citation type="submission" date="2023-08" db="EMBL/GenBank/DDBJ databases">
        <authorList>
            <person name="Chen Y."/>
            <person name="Shah S."/>
            <person name="Dougan E. K."/>
            <person name="Thang M."/>
            <person name="Chan C."/>
        </authorList>
    </citation>
    <scope>NUCLEOTIDE SEQUENCE</scope>
</reference>